<evidence type="ECO:0008006" key="3">
    <source>
        <dbReference type="Google" id="ProtNLM"/>
    </source>
</evidence>
<evidence type="ECO:0000313" key="2">
    <source>
        <dbReference type="Proteomes" id="UP001501705"/>
    </source>
</evidence>
<dbReference type="EMBL" id="BAAAPH010000004">
    <property type="protein sequence ID" value="GAA1559709.1"/>
    <property type="molecule type" value="Genomic_DNA"/>
</dbReference>
<accession>A0ABN2CLA1</accession>
<keyword evidence="2" id="KW-1185">Reference proteome</keyword>
<proteinExistence type="predicted"/>
<sequence length="94" mass="9579">MGAPANGGMTGGDLPGLDALSAKLKSFAEELAQLKAAAGKVVVGTAWTGKHANEFRVAWTQCQKNIGLIETDLANAASAVQKNRQAITIATGGQ</sequence>
<name>A0ABN2CLA1_9ACTN</name>
<dbReference type="RefSeq" id="WP_344232686.1">
    <property type="nucleotide sequence ID" value="NZ_BAAAPH010000004.1"/>
</dbReference>
<protein>
    <recommendedName>
        <fullName evidence="3">WXG100 family type VII secretion target</fullName>
    </recommendedName>
</protein>
<reference evidence="1 2" key="1">
    <citation type="journal article" date="2019" name="Int. J. Syst. Evol. Microbiol.">
        <title>The Global Catalogue of Microorganisms (GCM) 10K type strain sequencing project: providing services to taxonomists for standard genome sequencing and annotation.</title>
        <authorList>
            <consortium name="The Broad Institute Genomics Platform"/>
            <consortium name="The Broad Institute Genome Sequencing Center for Infectious Disease"/>
            <person name="Wu L."/>
            <person name="Ma J."/>
        </authorList>
    </citation>
    <scope>NUCLEOTIDE SEQUENCE [LARGE SCALE GENOMIC DNA]</scope>
    <source>
        <strain evidence="1 2">JCM 15572</strain>
    </source>
</reference>
<comment type="caution">
    <text evidence="1">The sequence shown here is derived from an EMBL/GenBank/DDBJ whole genome shotgun (WGS) entry which is preliminary data.</text>
</comment>
<dbReference type="Gene3D" id="1.10.287.1060">
    <property type="entry name" value="ESAT-6-like"/>
    <property type="match status" value="1"/>
</dbReference>
<dbReference type="Proteomes" id="UP001501705">
    <property type="component" value="Unassembled WGS sequence"/>
</dbReference>
<gene>
    <name evidence="1" type="ORF">GCM10009804_15670</name>
</gene>
<evidence type="ECO:0000313" key="1">
    <source>
        <dbReference type="EMBL" id="GAA1559709.1"/>
    </source>
</evidence>
<organism evidence="1 2">
    <name type="scientific">Kribbella hippodromi</name>
    <dbReference type="NCBI Taxonomy" id="434347"/>
    <lineage>
        <taxon>Bacteria</taxon>
        <taxon>Bacillati</taxon>
        <taxon>Actinomycetota</taxon>
        <taxon>Actinomycetes</taxon>
        <taxon>Propionibacteriales</taxon>
        <taxon>Kribbellaceae</taxon>
        <taxon>Kribbella</taxon>
    </lineage>
</organism>